<gene>
    <name evidence="1" type="ORF">KK1_048109</name>
</gene>
<comment type="caution">
    <text evidence="1">The sequence shown here is derived from an EMBL/GenBank/DDBJ whole genome shotgun (WGS) entry which is preliminary data.</text>
</comment>
<evidence type="ECO:0000313" key="1">
    <source>
        <dbReference type="EMBL" id="KYP77788.1"/>
    </source>
</evidence>
<proteinExistence type="predicted"/>
<dbReference type="Proteomes" id="UP000075243">
    <property type="component" value="Unassembled WGS sequence"/>
</dbReference>
<protein>
    <recommendedName>
        <fullName evidence="3">DUF4283 domain-containing protein</fullName>
    </recommendedName>
</protein>
<name>A0A151UEW6_CAJCA</name>
<accession>A0A151UEW6</accession>
<reference evidence="1" key="1">
    <citation type="journal article" date="2012" name="Nat. Biotechnol.">
        <title>Draft genome sequence of pigeonpea (Cajanus cajan), an orphan legume crop of resource-poor farmers.</title>
        <authorList>
            <person name="Varshney R.K."/>
            <person name="Chen W."/>
            <person name="Li Y."/>
            <person name="Bharti A.K."/>
            <person name="Saxena R.K."/>
            <person name="Schlueter J.A."/>
            <person name="Donoghue M.T."/>
            <person name="Azam S."/>
            <person name="Fan G."/>
            <person name="Whaley A.M."/>
            <person name="Farmer A.D."/>
            <person name="Sheridan J."/>
            <person name="Iwata A."/>
            <person name="Tuteja R."/>
            <person name="Penmetsa R.V."/>
            <person name="Wu W."/>
            <person name="Upadhyaya H.D."/>
            <person name="Yang S.P."/>
            <person name="Shah T."/>
            <person name="Saxena K.B."/>
            <person name="Michael T."/>
            <person name="McCombie W.R."/>
            <person name="Yang B."/>
            <person name="Zhang G."/>
            <person name="Yang H."/>
            <person name="Wang J."/>
            <person name="Spillane C."/>
            <person name="Cook D.R."/>
            <person name="May G.D."/>
            <person name="Xu X."/>
            <person name="Jackson S.A."/>
        </authorList>
    </citation>
    <scope>NUCLEOTIDE SEQUENCE [LARGE SCALE GENOMIC DNA]</scope>
</reference>
<sequence length="53" mass="6367">MEYYDKNILMALVTIVGRPIKMNICIMDDLRGRFARVCVEIYLRKPVVRCLWF</sequence>
<keyword evidence="2" id="KW-1185">Reference proteome</keyword>
<dbReference type="EMBL" id="AGCT01033608">
    <property type="protein sequence ID" value="KYP77788.1"/>
    <property type="molecule type" value="Genomic_DNA"/>
</dbReference>
<dbReference type="Gramene" id="C.cajan_48218.t">
    <property type="protein sequence ID" value="C.cajan_48218.t.cds1"/>
    <property type="gene ID" value="C.cajan_48218"/>
</dbReference>
<evidence type="ECO:0000313" key="2">
    <source>
        <dbReference type="Proteomes" id="UP000075243"/>
    </source>
</evidence>
<organism evidence="1 2">
    <name type="scientific">Cajanus cajan</name>
    <name type="common">Pigeon pea</name>
    <name type="synonym">Cajanus indicus</name>
    <dbReference type="NCBI Taxonomy" id="3821"/>
    <lineage>
        <taxon>Eukaryota</taxon>
        <taxon>Viridiplantae</taxon>
        <taxon>Streptophyta</taxon>
        <taxon>Embryophyta</taxon>
        <taxon>Tracheophyta</taxon>
        <taxon>Spermatophyta</taxon>
        <taxon>Magnoliopsida</taxon>
        <taxon>eudicotyledons</taxon>
        <taxon>Gunneridae</taxon>
        <taxon>Pentapetalae</taxon>
        <taxon>rosids</taxon>
        <taxon>fabids</taxon>
        <taxon>Fabales</taxon>
        <taxon>Fabaceae</taxon>
        <taxon>Papilionoideae</taxon>
        <taxon>50 kb inversion clade</taxon>
        <taxon>NPAAA clade</taxon>
        <taxon>indigoferoid/millettioid clade</taxon>
        <taxon>Phaseoleae</taxon>
        <taxon>Cajanus</taxon>
    </lineage>
</organism>
<evidence type="ECO:0008006" key="3">
    <source>
        <dbReference type="Google" id="ProtNLM"/>
    </source>
</evidence>
<dbReference type="AlphaFoldDB" id="A0A151UEW6"/>